<evidence type="ECO:0000256" key="1">
    <source>
        <dbReference type="SAM" id="MobiDB-lite"/>
    </source>
</evidence>
<proteinExistence type="predicted"/>
<gene>
    <name evidence="2" type="ORF">BCY86_00670</name>
</gene>
<feature type="compositionally biased region" description="Basic and acidic residues" evidence="1">
    <location>
        <begin position="1"/>
        <end position="18"/>
    </location>
</feature>
<evidence type="ECO:0000313" key="2">
    <source>
        <dbReference type="EMBL" id="APR99354.1"/>
    </source>
</evidence>
<name>A0A1L6MV12_9BACT</name>
<feature type="region of interest" description="Disordered" evidence="1">
    <location>
        <begin position="1"/>
        <end position="24"/>
    </location>
</feature>
<organism evidence="2 3">
    <name type="scientific">Pajaroellobacter abortibovis</name>
    <dbReference type="NCBI Taxonomy" id="1882918"/>
    <lineage>
        <taxon>Bacteria</taxon>
        <taxon>Pseudomonadati</taxon>
        <taxon>Myxococcota</taxon>
        <taxon>Polyangia</taxon>
        <taxon>Polyangiales</taxon>
        <taxon>Polyangiaceae</taxon>
    </lineage>
</organism>
<sequence>MSEERDGRKGRRGGERKRPSGRMRVLPQLALLRHRGPSRPEANPWFPGSYERITPSHENGFGSLKFQIHRLVCSLQLTCHVFSQ</sequence>
<evidence type="ECO:0000313" key="3">
    <source>
        <dbReference type="Proteomes" id="UP000185544"/>
    </source>
</evidence>
<keyword evidence="3" id="KW-1185">Reference proteome</keyword>
<protein>
    <submittedName>
        <fullName evidence="2">Uncharacterized protein</fullName>
    </submittedName>
</protein>
<reference evidence="2 3" key="1">
    <citation type="submission" date="2016-08" db="EMBL/GenBank/DDBJ databases">
        <title>Identification and validation of antigenic proteins from Pajaroellobacter abortibovis using de-novo genome sequence assembly and reverse vaccinology.</title>
        <authorList>
            <person name="Welly B.T."/>
            <person name="Miller M.R."/>
            <person name="Stott J.L."/>
            <person name="Blanchard M.T."/>
            <person name="Islas-Trejo A.D."/>
            <person name="O'Rourke S.M."/>
            <person name="Young A.E."/>
            <person name="Medrano J.F."/>
            <person name="Van Eenennaam A.L."/>
        </authorList>
    </citation>
    <scope>NUCLEOTIDE SEQUENCE [LARGE SCALE GENOMIC DNA]</scope>
    <source>
        <strain evidence="2 3">BTF92-0548A/99-0131</strain>
    </source>
</reference>
<dbReference type="STRING" id="1882918.BCY86_00670"/>
<dbReference type="EMBL" id="CP016908">
    <property type="protein sequence ID" value="APR99354.1"/>
    <property type="molecule type" value="Genomic_DNA"/>
</dbReference>
<dbReference type="Proteomes" id="UP000185544">
    <property type="component" value="Chromosome"/>
</dbReference>
<dbReference type="KEGG" id="pabo:BCY86_00670"/>
<accession>A0A1L6MV12</accession>
<dbReference type="AlphaFoldDB" id="A0A1L6MV12"/>